<keyword evidence="2" id="KW-1185">Reference proteome</keyword>
<name>A0A915DFA6_9BILA</name>
<reference evidence="3" key="1">
    <citation type="submission" date="2022-11" db="UniProtKB">
        <authorList>
            <consortium name="WormBaseParasite"/>
        </authorList>
    </citation>
    <scope>IDENTIFICATION</scope>
</reference>
<sequence>MLLCLLVPSILLVSFARPSEQCMSTGGQNAAVTTAPVTVSPTVAPTVAPVTTVAPVITTTPTPCVAPANSAGIIIDVNPATQINSMGTVLGTCPCSNGLMQSYFADGGNNQANAIAALDVQCTDIVRLFH</sequence>
<protein>
    <submittedName>
        <fullName evidence="3">Uncharacterized protein</fullName>
    </submittedName>
</protein>
<evidence type="ECO:0000256" key="1">
    <source>
        <dbReference type="SAM" id="SignalP"/>
    </source>
</evidence>
<proteinExistence type="predicted"/>
<dbReference type="WBParaSite" id="jg19269">
    <property type="protein sequence ID" value="jg19269"/>
    <property type="gene ID" value="jg19269"/>
</dbReference>
<evidence type="ECO:0000313" key="3">
    <source>
        <dbReference type="WBParaSite" id="jg19269"/>
    </source>
</evidence>
<organism evidence="2 3">
    <name type="scientific">Ditylenchus dipsaci</name>
    <dbReference type="NCBI Taxonomy" id="166011"/>
    <lineage>
        <taxon>Eukaryota</taxon>
        <taxon>Metazoa</taxon>
        <taxon>Ecdysozoa</taxon>
        <taxon>Nematoda</taxon>
        <taxon>Chromadorea</taxon>
        <taxon>Rhabditida</taxon>
        <taxon>Tylenchina</taxon>
        <taxon>Tylenchomorpha</taxon>
        <taxon>Sphaerularioidea</taxon>
        <taxon>Anguinidae</taxon>
        <taxon>Anguininae</taxon>
        <taxon>Ditylenchus</taxon>
    </lineage>
</organism>
<dbReference type="AlphaFoldDB" id="A0A915DFA6"/>
<keyword evidence="1" id="KW-0732">Signal</keyword>
<evidence type="ECO:0000313" key="2">
    <source>
        <dbReference type="Proteomes" id="UP000887574"/>
    </source>
</evidence>
<feature type="chain" id="PRO_5037962053" evidence="1">
    <location>
        <begin position="17"/>
        <end position="130"/>
    </location>
</feature>
<dbReference type="Proteomes" id="UP000887574">
    <property type="component" value="Unplaced"/>
</dbReference>
<accession>A0A915DFA6</accession>
<feature type="signal peptide" evidence="1">
    <location>
        <begin position="1"/>
        <end position="16"/>
    </location>
</feature>